<reference evidence="1 2" key="1">
    <citation type="journal article" date="2006" name="Science">
        <title>Phytophthora genome sequences uncover evolutionary origins and mechanisms of pathogenesis.</title>
        <authorList>
            <person name="Tyler B.M."/>
            <person name="Tripathy S."/>
            <person name="Zhang X."/>
            <person name="Dehal P."/>
            <person name="Jiang R.H."/>
            <person name="Aerts A."/>
            <person name="Arredondo F.D."/>
            <person name="Baxter L."/>
            <person name="Bensasson D."/>
            <person name="Beynon J.L."/>
            <person name="Chapman J."/>
            <person name="Damasceno C.M."/>
            <person name="Dorrance A.E."/>
            <person name="Dou D."/>
            <person name="Dickerman A.W."/>
            <person name="Dubchak I.L."/>
            <person name="Garbelotto M."/>
            <person name="Gijzen M."/>
            <person name="Gordon S.G."/>
            <person name="Govers F."/>
            <person name="Grunwald N.J."/>
            <person name="Huang W."/>
            <person name="Ivors K.L."/>
            <person name="Jones R.W."/>
            <person name="Kamoun S."/>
            <person name="Krampis K."/>
            <person name="Lamour K.H."/>
            <person name="Lee M.K."/>
            <person name="McDonald W.H."/>
            <person name="Medina M."/>
            <person name="Meijer H.J."/>
            <person name="Nordberg E.K."/>
            <person name="Maclean D.J."/>
            <person name="Ospina-Giraldo M.D."/>
            <person name="Morris P.F."/>
            <person name="Phuntumart V."/>
            <person name="Putnam N.H."/>
            <person name="Rash S."/>
            <person name="Rose J.K."/>
            <person name="Sakihama Y."/>
            <person name="Salamov A.A."/>
            <person name="Savidor A."/>
            <person name="Scheuring C.F."/>
            <person name="Smith B.M."/>
            <person name="Sobral B.W."/>
            <person name="Terry A."/>
            <person name="Torto-Alalibo T.A."/>
            <person name="Win J."/>
            <person name="Xu Z."/>
            <person name="Zhang H."/>
            <person name="Grigoriev I.V."/>
            <person name="Rokhsar D.S."/>
            <person name="Boore J.L."/>
        </authorList>
    </citation>
    <scope>NUCLEOTIDE SEQUENCE [LARGE SCALE GENOMIC DNA]</scope>
    <source>
        <strain evidence="1 2">P6497</strain>
    </source>
</reference>
<dbReference type="AlphaFoldDB" id="G5A3B3"/>
<sequence>MLQHHPDLEVLVLTSSSSGSYVLFALPLLGDKPQWDPKKLLETEDPELVFIPHGFHAPNFSTATDGLTISIGYPLKDDADMKLDGAWPLFVEWPARMLLSSQVTQTPPSSKAQSSVELIASCKKMFLQQWRRRKEFIAELRRHVIVVLEYDAVDFSQVFFMLQEQLDAQSPLRIIVLRLQFTAAFFLTNCTSDLQVAMLDGEGAAGSVAVALGDSSTPASPDSQADVAQFLHATRKSLLRHFYGE</sequence>
<dbReference type="KEGG" id="psoj:PHYSODRAFT_523774"/>
<dbReference type="RefSeq" id="XP_009535014.1">
    <property type="nucleotide sequence ID" value="XM_009536719.1"/>
</dbReference>
<accession>G5A3B3</accession>
<dbReference type="EMBL" id="JH159159">
    <property type="protein sequence ID" value="EGZ10153.1"/>
    <property type="molecule type" value="Genomic_DNA"/>
</dbReference>
<gene>
    <name evidence="1" type="ORF">PHYSODRAFT_523774</name>
</gene>
<dbReference type="InParanoid" id="G5A3B3"/>
<dbReference type="OMA" id="WPLFVEW"/>
<dbReference type="GeneID" id="20660699"/>
<protein>
    <submittedName>
        <fullName evidence="1">Uncharacterized protein</fullName>
    </submittedName>
</protein>
<evidence type="ECO:0000313" key="2">
    <source>
        <dbReference type="Proteomes" id="UP000002640"/>
    </source>
</evidence>
<name>G5A3B3_PHYSP</name>
<proteinExistence type="predicted"/>
<evidence type="ECO:0000313" key="1">
    <source>
        <dbReference type="EMBL" id="EGZ10153.1"/>
    </source>
</evidence>
<keyword evidence="2" id="KW-1185">Reference proteome</keyword>
<organism evidence="1 2">
    <name type="scientific">Phytophthora sojae (strain P6497)</name>
    <name type="common">Soybean stem and root rot agent</name>
    <name type="synonym">Phytophthora megasperma f. sp. glycines</name>
    <dbReference type="NCBI Taxonomy" id="1094619"/>
    <lineage>
        <taxon>Eukaryota</taxon>
        <taxon>Sar</taxon>
        <taxon>Stramenopiles</taxon>
        <taxon>Oomycota</taxon>
        <taxon>Peronosporomycetes</taxon>
        <taxon>Peronosporales</taxon>
        <taxon>Peronosporaceae</taxon>
        <taxon>Phytophthora</taxon>
    </lineage>
</organism>
<dbReference type="Proteomes" id="UP000002640">
    <property type="component" value="Unassembled WGS sequence"/>
</dbReference>